<keyword evidence="9" id="KW-1185">Reference proteome</keyword>
<accession>V4A3Y9</accession>
<dbReference type="Proteomes" id="UP000030746">
    <property type="component" value="Unassembled WGS sequence"/>
</dbReference>
<dbReference type="InterPro" id="IPR050370">
    <property type="entry name" value="HES_HEY"/>
</dbReference>
<dbReference type="Gene3D" id="4.10.280.10">
    <property type="entry name" value="Helix-loop-helix DNA-binding domain"/>
    <property type="match status" value="1"/>
</dbReference>
<evidence type="ECO:0000256" key="5">
    <source>
        <dbReference type="ARBA" id="ARBA00023242"/>
    </source>
</evidence>
<comment type="subcellular location">
    <subcellularLocation>
        <location evidence="1">Nucleus</location>
    </subcellularLocation>
</comment>
<evidence type="ECO:0000256" key="1">
    <source>
        <dbReference type="ARBA" id="ARBA00004123"/>
    </source>
</evidence>
<reference evidence="8 9" key="1">
    <citation type="journal article" date="2013" name="Nature">
        <title>Insights into bilaterian evolution from three spiralian genomes.</title>
        <authorList>
            <person name="Simakov O."/>
            <person name="Marletaz F."/>
            <person name="Cho S.J."/>
            <person name="Edsinger-Gonzales E."/>
            <person name="Havlak P."/>
            <person name="Hellsten U."/>
            <person name="Kuo D.H."/>
            <person name="Larsson T."/>
            <person name="Lv J."/>
            <person name="Arendt D."/>
            <person name="Savage R."/>
            <person name="Osoegawa K."/>
            <person name="de Jong P."/>
            <person name="Grimwood J."/>
            <person name="Chapman J.A."/>
            <person name="Shapiro H."/>
            <person name="Aerts A."/>
            <person name="Otillar R.P."/>
            <person name="Terry A.Y."/>
            <person name="Boore J.L."/>
            <person name="Grigoriev I.V."/>
            <person name="Lindberg D.R."/>
            <person name="Seaver E.C."/>
            <person name="Weisblat D.A."/>
            <person name="Putnam N.H."/>
            <person name="Rokhsar D.S."/>
        </authorList>
    </citation>
    <scope>NUCLEOTIDE SEQUENCE [LARGE SCALE GENOMIC DNA]</scope>
</reference>
<dbReference type="GO" id="GO:0046983">
    <property type="term" value="F:protein dimerization activity"/>
    <property type="evidence" value="ECO:0007669"/>
    <property type="project" value="InterPro"/>
</dbReference>
<dbReference type="RefSeq" id="XP_009057811.1">
    <property type="nucleotide sequence ID" value="XM_009059563.1"/>
</dbReference>
<dbReference type="Gene3D" id="6.10.250.980">
    <property type="match status" value="1"/>
</dbReference>
<dbReference type="FunFam" id="4.10.280.10:FF:000009">
    <property type="entry name" value="Transcription factor HES-1"/>
    <property type="match status" value="1"/>
</dbReference>
<evidence type="ECO:0000256" key="3">
    <source>
        <dbReference type="ARBA" id="ARBA00023125"/>
    </source>
</evidence>
<evidence type="ECO:0000313" key="8">
    <source>
        <dbReference type="EMBL" id="ESO91382.1"/>
    </source>
</evidence>
<organism evidence="8 9">
    <name type="scientific">Lottia gigantea</name>
    <name type="common">Giant owl limpet</name>
    <dbReference type="NCBI Taxonomy" id="225164"/>
    <lineage>
        <taxon>Eukaryota</taxon>
        <taxon>Metazoa</taxon>
        <taxon>Spiralia</taxon>
        <taxon>Lophotrochozoa</taxon>
        <taxon>Mollusca</taxon>
        <taxon>Gastropoda</taxon>
        <taxon>Patellogastropoda</taxon>
        <taxon>Lottioidea</taxon>
        <taxon>Lottiidae</taxon>
        <taxon>Lottia</taxon>
    </lineage>
</organism>
<dbReference type="EMBL" id="KB202283">
    <property type="protein sequence ID" value="ESO91382.1"/>
    <property type="molecule type" value="Genomic_DNA"/>
</dbReference>
<dbReference type="KEGG" id="lgi:LOTGIDRAFT_74634"/>
<dbReference type="OMA" id="YSECVNE"/>
<keyword evidence="4" id="KW-0804">Transcription</keyword>
<feature type="domain" description="Orange" evidence="7">
    <location>
        <begin position="75"/>
        <end position="108"/>
    </location>
</feature>
<feature type="non-terminal residue" evidence="8">
    <location>
        <position position="125"/>
    </location>
</feature>
<evidence type="ECO:0000256" key="4">
    <source>
        <dbReference type="ARBA" id="ARBA00023163"/>
    </source>
</evidence>
<keyword evidence="5" id="KW-0539">Nucleus</keyword>
<dbReference type="InterPro" id="IPR003650">
    <property type="entry name" value="Orange_dom"/>
</dbReference>
<dbReference type="GO" id="GO:0006355">
    <property type="term" value="P:regulation of DNA-templated transcription"/>
    <property type="evidence" value="ECO:0007669"/>
    <property type="project" value="InterPro"/>
</dbReference>
<evidence type="ECO:0000256" key="2">
    <source>
        <dbReference type="ARBA" id="ARBA00023015"/>
    </source>
</evidence>
<feature type="non-terminal residue" evidence="8">
    <location>
        <position position="1"/>
    </location>
</feature>
<proteinExistence type="predicted"/>
<feature type="domain" description="BHLH" evidence="6">
    <location>
        <begin position="1"/>
        <end position="56"/>
    </location>
</feature>
<dbReference type="SUPFAM" id="SSF47459">
    <property type="entry name" value="HLH, helix-loop-helix DNA-binding domain"/>
    <property type="match status" value="1"/>
</dbReference>
<sequence>QSNKPLMEKRRRARINECLVELKSLVLQALKKDSTQYSKLEKADILEMTVKHLKLLQRQQMAVAMTTDPFVVSKYRAGFNECAAEVARYLDSVQGGSQEVKGRVLNHLSNCINPQGGQLHPSHVQ</sequence>
<keyword evidence="2" id="KW-0805">Transcription regulation</keyword>
<evidence type="ECO:0000313" key="9">
    <source>
        <dbReference type="Proteomes" id="UP000030746"/>
    </source>
</evidence>
<dbReference type="Pfam" id="PF07527">
    <property type="entry name" value="Hairy_orange"/>
    <property type="match status" value="1"/>
</dbReference>
<gene>
    <name evidence="8" type="ORF">LOTGIDRAFT_74634</name>
</gene>
<name>V4A3Y9_LOTGI</name>
<dbReference type="GO" id="GO:0003677">
    <property type="term" value="F:DNA binding"/>
    <property type="evidence" value="ECO:0007669"/>
    <property type="project" value="UniProtKB-KW"/>
</dbReference>
<dbReference type="HOGENOM" id="CLU_068550_5_1_1"/>
<dbReference type="PROSITE" id="PS50888">
    <property type="entry name" value="BHLH"/>
    <property type="match status" value="1"/>
</dbReference>
<keyword evidence="3" id="KW-0238">DNA-binding</keyword>
<dbReference type="SMART" id="SM00353">
    <property type="entry name" value="HLH"/>
    <property type="match status" value="1"/>
</dbReference>
<dbReference type="GeneID" id="20252143"/>
<dbReference type="GO" id="GO:0005634">
    <property type="term" value="C:nucleus"/>
    <property type="evidence" value="ECO:0007669"/>
    <property type="project" value="UniProtKB-SubCell"/>
</dbReference>
<dbReference type="Pfam" id="PF00010">
    <property type="entry name" value="HLH"/>
    <property type="match status" value="1"/>
</dbReference>
<dbReference type="CTD" id="20252143"/>
<dbReference type="PANTHER" id="PTHR10985">
    <property type="entry name" value="BASIC HELIX-LOOP-HELIX TRANSCRIPTION FACTOR, HES-RELATED"/>
    <property type="match status" value="1"/>
</dbReference>
<dbReference type="SMART" id="SM00511">
    <property type="entry name" value="ORANGE"/>
    <property type="match status" value="1"/>
</dbReference>
<dbReference type="AlphaFoldDB" id="V4A3Y9"/>
<dbReference type="STRING" id="225164.V4A3Y9"/>
<protein>
    <submittedName>
        <fullName evidence="8">Uncharacterized protein</fullName>
    </submittedName>
</protein>
<dbReference type="InterPro" id="IPR011598">
    <property type="entry name" value="bHLH_dom"/>
</dbReference>
<dbReference type="SUPFAM" id="SSF158457">
    <property type="entry name" value="Orange domain-like"/>
    <property type="match status" value="1"/>
</dbReference>
<evidence type="ECO:0000259" key="6">
    <source>
        <dbReference type="PROSITE" id="PS50888"/>
    </source>
</evidence>
<evidence type="ECO:0000259" key="7">
    <source>
        <dbReference type="PROSITE" id="PS51054"/>
    </source>
</evidence>
<dbReference type="PROSITE" id="PS51054">
    <property type="entry name" value="ORANGE"/>
    <property type="match status" value="1"/>
</dbReference>
<dbReference type="OrthoDB" id="6085656at2759"/>
<dbReference type="InterPro" id="IPR036638">
    <property type="entry name" value="HLH_DNA-bd_sf"/>
</dbReference>